<dbReference type="InParanoid" id="A0A165C7C9"/>
<evidence type="ECO:0000256" key="1">
    <source>
        <dbReference type="SAM" id="MobiDB-lite"/>
    </source>
</evidence>
<accession>A0A165C7C9</accession>
<protein>
    <submittedName>
        <fullName evidence="2">Uncharacterized protein</fullName>
    </submittedName>
</protein>
<feature type="compositionally biased region" description="Polar residues" evidence="1">
    <location>
        <begin position="20"/>
        <end position="44"/>
    </location>
</feature>
<sequence>MSSTDPSNPTPSGVPAPADGTSTSQTLISTPSGVPGTTPSSVPTSVEGWHRDDGLFRQHIFSRAPYIGRRCIRSYVATLVIRDSFRIQRRYYLA</sequence>
<reference evidence="2 3" key="1">
    <citation type="journal article" date="2016" name="Mol. Biol. Evol.">
        <title>Comparative Genomics of Early-Diverging Mushroom-Forming Fungi Provides Insights into the Origins of Lignocellulose Decay Capabilities.</title>
        <authorList>
            <person name="Nagy L.G."/>
            <person name="Riley R."/>
            <person name="Tritt A."/>
            <person name="Adam C."/>
            <person name="Daum C."/>
            <person name="Floudas D."/>
            <person name="Sun H."/>
            <person name="Yadav J.S."/>
            <person name="Pangilinan J."/>
            <person name="Larsson K.H."/>
            <person name="Matsuura K."/>
            <person name="Barry K."/>
            <person name="Labutti K."/>
            <person name="Kuo R."/>
            <person name="Ohm R.A."/>
            <person name="Bhattacharya S.S."/>
            <person name="Shirouzu T."/>
            <person name="Yoshinaga Y."/>
            <person name="Martin F.M."/>
            <person name="Grigoriev I.V."/>
            <person name="Hibbett D.S."/>
        </authorList>
    </citation>
    <scope>NUCLEOTIDE SEQUENCE [LARGE SCALE GENOMIC DNA]</scope>
    <source>
        <strain evidence="2 3">HHB12733</strain>
    </source>
</reference>
<dbReference type="EMBL" id="KV424184">
    <property type="protein sequence ID" value="KZT50356.1"/>
    <property type="molecule type" value="Genomic_DNA"/>
</dbReference>
<gene>
    <name evidence="2" type="ORF">CALCODRAFT_488757</name>
</gene>
<evidence type="ECO:0000313" key="3">
    <source>
        <dbReference type="Proteomes" id="UP000076842"/>
    </source>
</evidence>
<dbReference type="Proteomes" id="UP000076842">
    <property type="component" value="Unassembled WGS sequence"/>
</dbReference>
<keyword evidence="3" id="KW-1185">Reference proteome</keyword>
<organism evidence="2 3">
    <name type="scientific">Calocera cornea HHB12733</name>
    <dbReference type="NCBI Taxonomy" id="1353952"/>
    <lineage>
        <taxon>Eukaryota</taxon>
        <taxon>Fungi</taxon>
        <taxon>Dikarya</taxon>
        <taxon>Basidiomycota</taxon>
        <taxon>Agaricomycotina</taxon>
        <taxon>Dacrymycetes</taxon>
        <taxon>Dacrymycetales</taxon>
        <taxon>Dacrymycetaceae</taxon>
        <taxon>Calocera</taxon>
    </lineage>
</organism>
<proteinExistence type="predicted"/>
<evidence type="ECO:0000313" key="2">
    <source>
        <dbReference type="EMBL" id="KZT50356.1"/>
    </source>
</evidence>
<name>A0A165C7C9_9BASI</name>
<feature type="region of interest" description="Disordered" evidence="1">
    <location>
        <begin position="1"/>
        <end position="49"/>
    </location>
</feature>
<dbReference type="AlphaFoldDB" id="A0A165C7C9"/>